<feature type="chain" id="PRO_5005188775" description="Prolylcarboxypeptidase" evidence="6">
    <location>
        <begin position="26"/>
        <end position="549"/>
    </location>
</feature>
<dbReference type="PhylomeDB" id="A0A0G4FLB3"/>
<dbReference type="GO" id="GO:0006508">
    <property type="term" value="P:proteolysis"/>
    <property type="evidence" value="ECO:0007669"/>
    <property type="project" value="UniProtKB-KW"/>
</dbReference>
<accession>A0A0G4FLB3</accession>
<protein>
    <recommendedName>
        <fullName evidence="9">Prolylcarboxypeptidase</fullName>
    </recommendedName>
</protein>
<dbReference type="InterPro" id="IPR008758">
    <property type="entry name" value="Peptidase_S28"/>
</dbReference>
<dbReference type="OrthoDB" id="2130629at2759"/>
<sequence length="549" mass="60825">MAFSCVSVTVVVSLVALVWPGSSVASHGDSRRSPPNIYRKAAQHHAHAAAGESGGPAYVTKYFSSDVDHFNYEDNRTFAMRVLVNEERWDGQKGRPIIFYTGNEGPIDLFWNNSRFWTETVRDHFGGVVVFAEHRYFGETMPFGNKSFERQNIGYCTIEQVLEDYAVLLMRLQSTKYGRGPILAGGGSYGGMLAAWFRLKYPSLVTGSLAASAPVLQYVNMTDQYMWFAKVTEDFRSAGCADGIKTAFTFLEQATKTLKHNKKDKATAALRHSHRQTDERQQTVDDLAGTFSTCTPIENGTQVESLIAWMMDAFGELAMVDYPYPASFLGSLPAWPVTKFCEGYGSTAAAAASVSDRRGVWMAMRRGLDAAGLAEKGKCLNIQTTGEDDSLGALDGWDYLTCTTQSMPIGSNGDTDMFPPSPYNLTAVVDGCRKKYGVTPDFTWPRRYSNYFEGCSNIIFSNGLLDPWWTGSFHHSPSPSCVVLNVTEGAHHLDLRAPSDEDPLSVRRVRERELGIMQGWVDAFYGAAAAAGEERRRRGEEGRETLVYQ</sequence>
<evidence type="ECO:0000256" key="2">
    <source>
        <dbReference type="ARBA" id="ARBA00022670"/>
    </source>
</evidence>
<organism evidence="7 8">
    <name type="scientific">Vitrella brassicaformis (strain CCMP3155)</name>
    <dbReference type="NCBI Taxonomy" id="1169540"/>
    <lineage>
        <taxon>Eukaryota</taxon>
        <taxon>Sar</taxon>
        <taxon>Alveolata</taxon>
        <taxon>Colpodellida</taxon>
        <taxon>Vitrellaceae</taxon>
        <taxon>Vitrella</taxon>
    </lineage>
</organism>
<dbReference type="OMA" id="QTCNQMV"/>
<feature type="signal peptide" evidence="6">
    <location>
        <begin position="1"/>
        <end position="25"/>
    </location>
</feature>
<evidence type="ECO:0000313" key="8">
    <source>
        <dbReference type="Proteomes" id="UP000041254"/>
    </source>
</evidence>
<dbReference type="GO" id="GO:0070008">
    <property type="term" value="F:serine-type exopeptidase activity"/>
    <property type="evidence" value="ECO:0007669"/>
    <property type="project" value="InterPro"/>
</dbReference>
<dbReference type="Pfam" id="PF05577">
    <property type="entry name" value="Peptidase_S28"/>
    <property type="match status" value="1"/>
</dbReference>
<evidence type="ECO:0000256" key="5">
    <source>
        <dbReference type="ARBA" id="ARBA00023180"/>
    </source>
</evidence>
<evidence type="ECO:0000256" key="1">
    <source>
        <dbReference type="ARBA" id="ARBA00011079"/>
    </source>
</evidence>
<dbReference type="InParanoid" id="A0A0G4FLB3"/>
<dbReference type="InterPro" id="IPR029058">
    <property type="entry name" value="AB_hydrolase_fold"/>
</dbReference>
<name>A0A0G4FLB3_VITBC</name>
<dbReference type="SUPFAM" id="SSF53474">
    <property type="entry name" value="alpha/beta-Hydrolases"/>
    <property type="match status" value="1"/>
</dbReference>
<keyword evidence="8" id="KW-1185">Reference proteome</keyword>
<comment type="similarity">
    <text evidence="1">Belongs to the peptidase S28 family.</text>
</comment>
<evidence type="ECO:0008006" key="9">
    <source>
        <dbReference type="Google" id="ProtNLM"/>
    </source>
</evidence>
<evidence type="ECO:0000256" key="6">
    <source>
        <dbReference type="SAM" id="SignalP"/>
    </source>
</evidence>
<keyword evidence="3 6" id="KW-0732">Signal</keyword>
<dbReference type="InterPro" id="IPR042269">
    <property type="entry name" value="Ser_carbopepase_S28_SKS"/>
</dbReference>
<keyword evidence="2" id="KW-0645">Protease</keyword>
<dbReference type="Gene3D" id="3.40.50.1820">
    <property type="entry name" value="alpha/beta hydrolase"/>
    <property type="match status" value="1"/>
</dbReference>
<evidence type="ECO:0000256" key="4">
    <source>
        <dbReference type="ARBA" id="ARBA00022801"/>
    </source>
</evidence>
<reference evidence="7 8" key="1">
    <citation type="submission" date="2014-11" db="EMBL/GenBank/DDBJ databases">
        <authorList>
            <person name="Zhu J."/>
            <person name="Qi W."/>
            <person name="Song R."/>
        </authorList>
    </citation>
    <scope>NUCLEOTIDE SEQUENCE [LARGE SCALE GENOMIC DNA]</scope>
</reference>
<dbReference type="Proteomes" id="UP000041254">
    <property type="component" value="Unassembled WGS sequence"/>
</dbReference>
<keyword evidence="4" id="KW-0378">Hydrolase</keyword>
<dbReference type="PANTHER" id="PTHR11010">
    <property type="entry name" value="PROTEASE S28 PRO-X CARBOXYPEPTIDASE-RELATED"/>
    <property type="match status" value="1"/>
</dbReference>
<dbReference type="PANTHER" id="PTHR11010:SF38">
    <property type="entry name" value="LYSOSOMAL PRO-X CARBOXYPEPTIDASE"/>
    <property type="match status" value="1"/>
</dbReference>
<gene>
    <name evidence="7" type="ORF">Vbra_387</name>
</gene>
<evidence type="ECO:0000313" key="7">
    <source>
        <dbReference type="EMBL" id="CEM14792.1"/>
    </source>
</evidence>
<dbReference type="Gene3D" id="1.20.120.980">
    <property type="entry name" value="Serine carboxypeptidase S28, SKS domain"/>
    <property type="match status" value="1"/>
</dbReference>
<dbReference type="AlphaFoldDB" id="A0A0G4FLB3"/>
<evidence type="ECO:0000256" key="3">
    <source>
        <dbReference type="ARBA" id="ARBA00022729"/>
    </source>
</evidence>
<dbReference type="STRING" id="1169540.A0A0G4FLB3"/>
<dbReference type="VEuPathDB" id="CryptoDB:Vbra_387"/>
<proteinExistence type="inferred from homology"/>
<keyword evidence="5" id="KW-0325">Glycoprotein</keyword>
<dbReference type="EMBL" id="CDMY01000458">
    <property type="protein sequence ID" value="CEM14792.1"/>
    <property type="molecule type" value="Genomic_DNA"/>
</dbReference>
<dbReference type="GO" id="GO:0008239">
    <property type="term" value="F:dipeptidyl-peptidase activity"/>
    <property type="evidence" value="ECO:0007669"/>
    <property type="project" value="TreeGrafter"/>
</dbReference>